<accession>A0A212L288</accession>
<dbReference type="RefSeq" id="WP_288199101.1">
    <property type="nucleotide sequence ID" value="NZ_LT608334.1"/>
</dbReference>
<protein>
    <submittedName>
        <fullName evidence="1">Uncharacterized protein</fullName>
    </submittedName>
</protein>
<name>A0A212L288_9HYPH</name>
<reference evidence="1" key="1">
    <citation type="submission" date="2016-08" db="EMBL/GenBank/DDBJ databases">
        <authorList>
            <person name="Seilhamer J.J."/>
        </authorList>
    </citation>
    <scope>NUCLEOTIDE SEQUENCE</scope>
    <source>
        <strain evidence="1">86</strain>
    </source>
</reference>
<gene>
    <name evidence="1" type="ORF">KL86PLE_100301</name>
</gene>
<dbReference type="EMBL" id="FMJD01000002">
    <property type="protein sequence ID" value="SCM71662.1"/>
    <property type="molecule type" value="Genomic_DNA"/>
</dbReference>
<dbReference type="AlphaFoldDB" id="A0A212L288"/>
<proteinExistence type="predicted"/>
<evidence type="ECO:0000313" key="1">
    <source>
        <dbReference type="EMBL" id="SCM71662.1"/>
    </source>
</evidence>
<sequence length="63" mass="7046">MGGQKQPSKTIDDLRRDLEIVLVNLRWIEEATGETLEGEDAFIVKQIEDENKAALANSQESTT</sequence>
<organism evidence="1">
    <name type="scientific">uncultured Pleomorphomonas sp</name>
    <dbReference type="NCBI Taxonomy" id="442121"/>
    <lineage>
        <taxon>Bacteria</taxon>
        <taxon>Pseudomonadati</taxon>
        <taxon>Pseudomonadota</taxon>
        <taxon>Alphaproteobacteria</taxon>
        <taxon>Hyphomicrobiales</taxon>
        <taxon>Pleomorphomonadaceae</taxon>
        <taxon>Pleomorphomonas</taxon>
        <taxon>environmental samples</taxon>
    </lineage>
</organism>